<evidence type="ECO:0000313" key="1">
    <source>
        <dbReference type="EMBL" id="GFT90026.1"/>
    </source>
</evidence>
<organism evidence="1 2">
    <name type="scientific">Nephila pilipes</name>
    <name type="common">Giant wood spider</name>
    <name type="synonym">Nephila maculata</name>
    <dbReference type="NCBI Taxonomy" id="299642"/>
    <lineage>
        <taxon>Eukaryota</taxon>
        <taxon>Metazoa</taxon>
        <taxon>Ecdysozoa</taxon>
        <taxon>Arthropoda</taxon>
        <taxon>Chelicerata</taxon>
        <taxon>Arachnida</taxon>
        <taxon>Araneae</taxon>
        <taxon>Araneomorphae</taxon>
        <taxon>Entelegynae</taxon>
        <taxon>Araneoidea</taxon>
        <taxon>Nephilidae</taxon>
        <taxon>Nephila</taxon>
    </lineage>
</organism>
<feature type="non-terminal residue" evidence="1">
    <location>
        <position position="1"/>
    </location>
</feature>
<name>A0A8X6PUL4_NEPPI</name>
<accession>A0A8X6PUL4</accession>
<dbReference type="OrthoDB" id="6430686at2759"/>
<feature type="non-terminal residue" evidence="1">
    <location>
        <position position="46"/>
    </location>
</feature>
<sequence>VTYCVVDGKPYVTSLGGLEDDPEIGTFWFVYLRSLDSEGDPELVEQ</sequence>
<gene>
    <name evidence="1" type="ORF">NPIL_655941</name>
</gene>
<proteinExistence type="predicted"/>
<comment type="caution">
    <text evidence="1">The sequence shown here is derived from an EMBL/GenBank/DDBJ whole genome shotgun (WGS) entry which is preliminary data.</text>
</comment>
<dbReference type="AlphaFoldDB" id="A0A8X6PUL4"/>
<reference evidence="1" key="1">
    <citation type="submission" date="2020-08" db="EMBL/GenBank/DDBJ databases">
        <title>Multicomponent nature underlies the extraordinary mechanical properties of spider dragline silk.</title>
        <authorList>
            <person name="Kono N."/>
            <person name="Nakamura H."/>
            <person name="Mori M."/>
            <person name="Yoshida Y."/>
            <person name="Ohtoshi R."/>
            <person name="Malay A.D."/>
            <person name="Moran D.A.P."/>
            <person name="Tomita M."/>
            <person name="Numata K."/>
            <person name="Arakawa K."/>
        </authorList>
    </citation>
    <scope>NUCLEOTIDE SEQUENCE</scope>
</reference>
<keyword evidence="2" id="KW-1185">Reference proteome</keyword>
<evidence type="ECO:0000313" key="2">
    <source>
        <dbReference type="Proteomes" id="UP000887013"/>
    </source>
</evidence>
<dbReference type="Proteomes" id="UP000887013">
    <property type="component" value="Unassembled WGS sequence"/>
</dbReference>
<dbReference type="EMBL" id="BMAW01073946">
    <property type="protein sequence ID" value="GFT90026.1"/>
    <property type="molecule type" value="Genomic_DNA"/>
</dbReference>
<protein>
    <submittedName>
        <fullName evidence="1">Uncharacterized protein</fullName>
    </submittedName>
</protein>